<dbReference type="AlphaFoldDB" id="A0A915DN41"/>
<evidence type="ECO:0000313" key="1">
    <source>
        <dbReference type="Proteomes" id="UP000887574"/>
    </source>
</evidence>
<sequence length="149" mass="17333">MPSRYLDIVNNKKRKSIPWSDHISFRSMEHAEFDVVYIARCRFYIVDKRLGKLVEVDDTGWNCIGRCKTLFSKINSYGGGTLAFSHWMNEDMIFNTSRIAAQFQVKYLATDEEEHLRQTVGVHFAADNDLRGFTQNFNEGVNAERKISR</sequence>
<dbReference type="WBParaSite" id="jg21808">
    <property type="protein sequence ID" value="jg21808"/>
    <property type="gene ID" value="jg21808"/>
</dbReference>
<reference evidence="2" key="1">
    <citation type="submission" date="2022-11" db="UniProtKB">
        <authorList>
            <consortium name="WormBaseParasite"/>
        </authorList>
    </citation>
    <scope>IDENTIFICATION</scope>
</reference>
<name>A0A915DN41_9BILA</name>
<dbReference type="Proteomes" id="UP000887574">
    <property type="component" value="Unplaced"/>
</dbReference>
<proteinExistence type="predicted"/>
<keyword evidence="1" id="KW-1185">Reference proteome</keyword>
<evidence type="ECO:0000313" key="2">
    <source>
        <dbReference type="WBParaSite" id="jg21808"/>
    </source>
</evidence>
<protein>
    <submittedName>
        <fullName evidence="2">Uncharacterized protein</fullName>
    </submittedName>
</protein>
<accession>A0A915DN41</accession>
<organism evidence="1 2">
    <name type="scientific">Ditylenchus dipsaci</name>
    <dbReference type="NCBI Taxonomy" id="166011"/>
    <lineage>
        <taxon>Eukaryota</taxon>
        <taxon>Metazoa</taxon>
        <taxon>Ecdysozoa</taxon>
        <taxon>Nematoda</taxon>
        <taxon>Chromadorea</taxon>
        <taxon>Rhabditida</taxon>
        <taxon>Tylenchina</taxon>
        <taxon>Tylenchomorpha</taxon>
        <taxon>Sphaerularioidea</taxon>
        <taxon>Anguinidae</taxon>
        <taxon>Anguininae</taxon>
        <taxon>Ditylenchus</taxon>
    </lineage>
</organism>